<feature type="domain" description="NADP-dependent oxidoreductase" evidence="2">
    <location>
        <begin position="28"/>
        <end position="302"/>
    </location>
</feature>
<evidence type="ECO:0000256" key="1">
    <source>
        <dbReference type="ARBA" id="ARBA00023002"/>
    </source>
</evidence>
<name>A0ABS7TW14_9BACT</name>
<dbReference type="InterPro" id="IPR023210">
    <property type="entry name" value="NADP_OxRdtase_dom"/>
</dbReference>
<dbReference type="PANTHER" id="PTHR43625:SF40">
    <property type="entry name" value="ALDO-KETO REDUCTASE YAKC [NADP(+)]"/>
    <property type="match status" value="1"/>
</dbReference>
<evidence type="ECO:0000313" key="3">
    <source>
        <dbReference type="EMBL" id="MBZ5712369.1"/>
    </source>
</evidence>
<dbReference type="SUPFAM" id="SSF51430">
    <property type="entry name" value="NAD(P)-linked oxidoreductase"/>
    <property type="match status" value="1"/>
</dbReference>
<evidence type="ECO:0000259" key="2">
    <source>
        <dbReference type="Pfam" id="PF00248"/>
    </source>
</evidence>
<dbReference type="RefSeq" id="WP_224194129.1">
    <property type="nucleotide sequence ID" value="NZ_JAIRAU010000031.1"/>
</dbReference>
<dbReference type="PRINTS" id="PR00069">
    <property type="entry name" value="ALDKETRDTASE"/>
</dbReference>
<evidence type="ECO:0000313" key="4">
    <source>
        <dbReference type="Proteomes" id="UP001139031"/>
    </source>
</evidence>
<dbReference type="InterPro" id="IPR036812">
    <property type="entry name" value="NAD(P)_OxRdtase_dom_sf"/>
</dbReference>
<organism evidence="3 4">
    <name type="scientific">Nannocystis pusilla</name>
    <dbReference type="NCBI Taxonomy" id="889268"/>
    <lineage>
        <taxon>Bacteria</taxon>
        <taxon>Pseudomonadati</taxon>
        <taxon>Myxococcota</taxon>
        <taxon>Polyangia</taxon>
        <taxon>Nannocystales</taxon>
        <taxon>Nannocystaceae</taxon>
        <taxon>Nannocystis</taxon>
    </lineage>
</organism>
<proteinExistence type="predicted"/>
<dbReference type="Proteomes" id="UP001139031">
    <property type="component" value="Unassembled WGS sequence"/>
</dbReference>
<dbReference type="Gene3D" id="3.20.20.100">
    <property type="entry name" value="NADP-dependent oxidoreductase domain"/>
    <property type="match status" value="1"/>
</dbReference>
<dbReference type="CDD" id="cd19088">
    <property type="entry name" value="AKR_AKR13B1"/>
    <property type="match status" value="1"/>
</dbReference>
<dbReference type="PANTHER" id="PTHR43625">
    <property type="entry name" value="AFLATOXIN B1 ALDEHYDE REDUCTASE"/>
    <property type="match status" value="1"/>
</dbReference>
<keyword evidence="1" id="KW-0560">Oxidoreductase</keyword>
<protein>
    <submittedName>
        <fullName evidence="3">Aldo/keto reductase</fullName>
    </submittedName>
</protein>
<keyword evidence="4" id="KW-1185">Reference proteome</keyword>
<accession>A0ABS7TW14</accession>
<gene>
    <name evidence="3" type="ORF">K7C98_24265</name>
</gene>
<dbReference type="EMBL" id="JAIRAU010000031">
    <property type="protein sequence ID" value="MBZ5712369.1"/>
    <property type="molecule type" value="Genomic_DNA"/>
</dbReference>
<dbReference type="Pfam" id="PF00248">
    <property type="entry name" value="Aldo_ket_red"/>
    <property type="match status" value="1"/>
</dbReference>
<dbReference type="InterPro" id="IPR020471">
    <property type="entry name" value="AKR"/>
</dbReference>
<sequence length="310" mass="33378">MSDDLSQKNHGFATTPATIRLGDLEVSRLGYGAMRLPGKDVWGEPEDPARARAVLRRVIELGINFIDTAWFYGPHVANRLIAEALHPYPKDLVIATKLGGRRTPDKGWAPFVRPEELRQGCEEDLRTLRLERCDVTHLRYMVGSGVPFRESLDALIELQKEGKIRHIALSNVGTAELLDALERTPIVAVQNLYNVAGGLAGLATAGHVPAEPPDAVLAACEARGIAYLPFFPLANGDLGKGHPALDATAARHGATPAQLAIAWLLARSPVMLPIPGTSSLAHLEENWAARTIALSQAEVEALAREARAGG</sequence>
<comment type="caution">
    <text evidence="3">The sequence shown here is derived from an EMBL/GenBank/DDBJ whole genome shotgun (WGS) entry which is preliminary data.</text>
</comment>
<reference evidence="3" key="1">
    <citation type="submission" date="2021-08" db="EMBL/GenBank/DDBJ databases">
        <authorList>
            <person name="Stevens D.C."/>
        </authorList>
    </citation>
    <scope>NUCLEOTIDE SEQUENCE</scope>
    <source>
        <strain evidence="3">DSM 53165</strain>
    </source>
</reference>
<dbReference type="InterPro" id="IPR050791">
    <property type="entry name" value="Aldo-Keto_reductase"/>
</dbReference>